<evidence type="ECO:0000313" key="3">
    <source>
        <dbReference type="Proteomes" id="UP001460270"/>
    </source>
</evidence>
<evidence type="ECO:0000256" key="1">
    <source>
        <dbReference type="SAM" id="MobiDB-lite"/>
    </source>
</evidence>
<proteinExistence type="predicted"/>
<evidence type="ECO:0008006" key="4">
    <source>
        <dbReference type="Google" id="ProtNLM"/>
    </source>
</evidence>
<gene>
    <name evidence="2" type="ORF">WMY93_016604</name>
</gene>
<organism evidence="2 3">
    <name type="scientific">Mugilogobius chulae</name>
    <name type="common">yellowstripe goby</name>
    <dbReference type="NCBI Taxonomy" id="88201"/>
    <lineage>
        <taxon>Eukaryota</taxon>
        <taxon>Metazoa</taxon>
        <taxon>Chordata</taxon>
        <taxon>Craniata</taxon>
        <taxon>Vertebrata</taxon>
        <taxon>Euteleostomi</taxon>
        <taxon>Actinopterygii</taxon>
        <taxon>Neopterygii</taxon>
        <taxon>Teleostei</taxon>
        <taxon>Neoteleostei</taxon>
        <taxon>Acanthomorphata</taxon>
        <taxon>Gobiaria</taxon>
        <taxon>Gobiiformes</taxon>
        <taxon>Gobioidei</taxon>
        <taxon>Gobiidae</taxon>
        <taxon>Gobionellinae</taxon>
        <taxon>Mugilogobius</taxon>
    </lineage>
</organism>
<reference evidence="3" key="1">
    <citation type="submission" date="2024-04" db="EMBL/GenBank/DDBJ databases">
        <title>Salinicola lusitanus LLJ914,a marine bacterium isolated from the Okinawa Trough.</title>
        <authorList>
            <person name="Li J."/>
        </authorList>
    </citation>
    <scope>NUCLEOTIDE SEQUENCE [LARGE SCALE GENOMIC DNA]</scope>
</reference>
<evidence type="ECO:0000313" key="2">
    <source>
        <dbReference type="EMBL" id="KAK7903997.1"/>
    </source>
</evidence>
<feature type="region of interest" description="Disordered" evidence="1">
    <location>
        <begin position="1"/>
        <end position="52"/>
    </location>
</feature>
<keyword evidence="3" id="KW-1185">Reference proteome</keyword>
<dbReference type="AlphaFoldDB" id="A0AAW0NQR3"/>
<sequence>MSGLVGGPVGAAVGAEEPRRDTDDQDEARGLCQRPDFNMSGYDGSRKQKKKDQQLRMILLGKTGAGKSAAGIPSSDGRSLNPNYRLHPGLINASDQRQQFRDVTWLLSTLLDCSTPISLKTKF</sequence>
<dbReference type="Proteomes" id="UP001460270">
    <property type="component" value="Unassembled WGS sequence"/>
</dbReference>
<dbReference type="EMBL" id="JBBPFD010000012">
    <property type="protein sequence ID" value="KAK7903997.1"/>
    <property type="molecule type" value="Genomic_DNA"/>
</dbReference>
<name>A0AAW0NQR3_9GOBI</name>
<comment type="caution">
    <text evidence="2">The sequence shown here is derived from an EMBL/GenBank/DDBJ whole genome shotgun (WGS) entry which is preliminary data.</text>
</comment>
<protein>
    <recommendedName>
        <fullName evidence="4">AIG1-type G domain-containing protein</fullName>
    </recommendedName>
</protein>
<accession>A0AAW0NQR3</accession>